<dbReference type="SMART" id="SM00855">
    <property type="entry name" value="PGAM"/>
    <property type="match status" value="1"/>
</dbReference>
<dbReference type="Pfam" id="PF00300">
    <property type="entry name" value="His_Phos_1"/>
    <property type="match status" value="1"/>
</dbReference>
<dbReference type="EMBL" id="CAEZWM010000086">
    <property type="protein sequence ID" value="CAB4658084.1"/>
    <property type="molecule type" value="Genomic_DNA"/>
</dbReference>
<dbReference type="SUPFAM" id="SSF53254">
    <property type="entry name" value="Phosphoglycerate mutase-like"/>
    <property type="match status" value="1"/>
</dbReference>
<sequence length="156" mass="16573">MNISHTVYVVRHARAGSRSSWDGTDDRLRPLNGRGQRQALALATVLSPLVKTVHSSPYLRCVETVAPLATIIGADVDILDSLSEGESWRDALSLIEATSGPTVFCTHGDVLGDLINALEEQGVTISGYGIEKACTWSLTVSRGAVASARYAPPPEA</sequence>
<evidence type="ECO:0000313" key="1">
    <source>
        <dbReference type="EMBL" id="CAB4658084.1"/>
    </source>
</evidence>
<proteinExistence type="predicted"/>
<organism evidence="1">
    <name type="scientific">freshwater metagenome</name>
    <dbReference type="NCBI Taxonomy" id="449393"/>
    <lineage>
        <taxon>unclassified sequences</taxon>
        <taxon>metagenomes</taxon>
        <taxon>ecological metagenomes</taxon>
    </lineage>
</organism>
<dbReference type="InterPro" id="IPR013078">
    <property type="entry name" value="His_Pase_superF_clade-1"/>
</dbReference>
<gene>
    <name evidence="1" type="ORF">UFOPK2242_00791</name>
    <name evidence="2" type="ORF">UFOPK3974_01021</name>
</gene>
<accession>A0A6J6LBS0</accession>
<dbReference type="AlphaFoldDB" id="A0A6J6LBS0"/>
<dbReference type="EMBL" id="CAFBOR010000141">
    <property type="protein sequence ID" value="CAB4992762.1"/>
    <property type="molecule type" value="Genomic_DNA"/>
</dbReference>
<evidence type="ECO:0000313" key="2">
    <source>
        <dbReference type="EMBL" id="CAB4992762.1"/>
    </source>
</evidence>
<dbReference type="InterPro" id="IPR029033">
    <property type="entry name" value="His_PPase_superfam"/>
</dbReference>
<dbReference type="CDD" id="cd07067">
    <property type="entry name" value="HP_PGM_like"/>
    <property type="match status" value="1"/>
</dbReference>
<dbReference type="Gene3D" id="3.40.50.1240">
    <property type="entry name" value="Phosphoglycerate mutase-like"/>
    <property type="match status" value="1"/>
</dbReference>
<reference evidence="1" key="1">
    <citation type="submission" date="2020-05" db="EMBL/GenBank/DDBJ databases">
        <authorList>
            <person name="Chiriac C."/>
            <person name="Salcher M."/>
            <person name="Ghai R."/>
            <person name="Kavagutti S V."/>
        </authorList>
    </citation>
    <scope>NUCLEOTIDE SEQUENCE</scope>
</reference>
<name>A0A6J6LBS0_9ZZZZ</name>
<protein>
    <submittedName>
        <fullName evidence="1">Unannotated protein</fullName>
    </submittedName>
</protein>